<name>A0ABY6TQH7_BIOOC</name>
<dbReference type="InterPro" id="IPR001810">
    <property type="entry name" value="F-box_dom"/>
</dbReference>
<sequence length="542" mass="61294">MDIPPHFQYGMSRYVELHCCPICGVRVGPEHERPEDGRALWAQNYRALYADARTGYQLSEECKRVDASPDRSYNIHPSSNAGDMAADQPTNALGAGNQPAYNNRRGFVLHSHCYYILSMANGPAPVPIQRMFNVCSSLPIVDNLLNWGRGYRGLSGGPGAPNPPPYHENVRLFTPRGGNQFIECDPIPESHSALFSGVPDSPPSWPAGYIENRTRDSEDQDLFSRLPYELIRIIALQMRTEHVLQMRQASRAFWPVLHDQSFWKSRFGPGSERTWLFSVYDASEHSWLFDSFSEEERQHWLTDGAWQPGDWRSLWLQTRWGTMGPNLKNLRRVWALAKAILAILNTPAGPTRDAGDLPREISGGQWRTHEGKIQRHIDRAMITGDGYEFTEGCRLLYSLHARVMETMYKITFYFVDAYGSRLLAGIMTTDSFGREQLMGYETRKAKGFGDHTLGGTFRGFTVASRAEGIVAVRVHYGKQVSKWYGDDVSRWLEGGVTSRLQDPAGPVILRELVVSGRLEQMEVGFDGFKIVRIGVHGMFQKP</sequence>
<dbReference type="EMBL" id="CABFNS010000073">
    <property type="protein sequence ID" value="VUC20212.1"/>
    <property type="molecule type" value="Genomic_DNA"/>
</dbReference>
<feature type="domain" description="F-box" evidence="1">
    <location>
        <begin position="220"/>
        <end position="266"/>
    </location>
</feature>
<dbReference type="SUPFAM" id="SSF81383">
    <property type="entry name" value="F-box domain"/>
    <property type="match status" value="1"/>
</dbReference>
<comment type="caution">
    <text evidence="2">The sequence shown here is derived from an EMBL/GenBank/DDBJ whole genome shotgun (WGS) entry which is preliminary data.</text>
</comment>
<evidence type="ECO:0000259" key="1">
    <source>
        <dbReference type="PROSITE" id="PS50181"/>
    </source>
</evidence>
<dbReference type="Pfam" id="PF24539">
    <property type="entry name" value="DUF7600"/>
    <property type="match status" value="1"/>
</dbReference>
<accession>A0ABY6TQH7</accession>
<keyword evidence="3" id="KW-1185">Reference proteome</keyword>
<reference evidence="2 3" key="1">
    <citation type="submission" date="2019-06" db="EMBL/GenBank/DDBJ databases">
        <authorList>
            <person name="Broberg M."/>
        </authorList>
    </citation>
    <scope>NUCLEOTIDE SEQUENCE [LARGE SCALE GENOMIC DNA]</scope>
</reference>
<evidence type="ECO:0000313" key="2">
    <source>
        <dbReference type="EMBL" id="VUC20212.1"/>
    </source>
</evidence>
<proteinExistence type="predicted"/>
<organism evidence="2 3">
    <name type="scientific">Bionectria ochroleuca</name>
    <name type="common">Gliocladium roseum</name>
    <dbReference type="NCBI Taxonomy" id="29856"/>
    <lineage>
        <taxon>Eukaryota</taxon>
        <taxon>Fungi</taxon>
        <taxon>Dikarya</taxon>
        <taxon>Ascomycota</taxon>
        <taxon>Pezizomycotina</taxon>
        <taxon>Sordariomycetes</taxon>
        <taxon>Hypocreomycetidae</taxon>
        <taxon>Hypocreales</taxon>
        <taxon>Bionectriaceae</taxon>
        <taxon>Clonostachys</taxon>
    </lineage>
</organism>
<gene>
    <name evidence="2" type="ORF">CLO192961_LOCUS15218</name>
</gene>
<dbReference type="InterPro" id="IPR036047">
    <property type="entry name" value="F-box-like_dom_sf"/>
</dbReference>
<dbReference type="PROSITE" id="PS50181">
    <property type="entry name" value="FBOX"/>
    <property type="match status" value="1"/>
</dbReference>
<evidence type="ECO:0000313" key="3">
    <source>
        <dbReference type="Proteomes" id="UP000766486"/>
    </source>
</evidence>
<protein>
    <recommendedName>
        <fullName evidence="1">F-box domain-containing protein</fullName>
    </recommendedName>
</protein>
<dbReference type="Proteomes" id="UP000766486">
    <property type="component" value="Unassembled WGS sequence"/>
</dbReference>
<dbReference type="InterPro" id="IPR056021">
    <property type="entry name" value="DUF7600"/>
</dbReference>